<accession>A0A511DG46</accession>
<protein>
    <submittedName>
        <fullName evidence="8">Acyl-CoA dehydrogenase</fullName>
    </submittedName>
</protein>
<evidence type="ECO:0000256" key="1">
    <source>
        <dbReference type="ARBA" id="ARBA00001974"/>
    </source>
</evidence>
<sequence>MSTTGFDADLVALVDDFFGSESDAAAVEAAERTGFPAATWAGADEIGLPRVGLPESLGGAGGSLLDAVAVLVGSGRHAVPLPMLESWLAGWVLSVAGRSLDGTVRSFTAGTARDSLEIVDGRAHGTLHRLGWGRSASQVVALLPSGVVVLEVDGAQVRERTDLAGMPCDDLTFSGGDVALVDVPRQSVLARAALGRAAQLAGATEAAFELTHGYVGQREQFGRPIGRFQAVAQHVVLLAQAATTSMHVVERAALALSVHDAAFEAAAAKLVASENATIAIAAAHQAHGAIGMTQEYRLQQFTRRLMAWRAELGSGAALAAVLGRTAAHADSLAHLITDPAPALLDIDGAPAA</sequence>
<dbReference type="Proteomes" id="UP000321685">
    <property type="component" value="Unassembled WGS sequence"/>
</dbReference>
<evidence type="ECO:0000256" key="3">
    <source>
        <dbReference type="ARBA" id="ARBA00022630"/>
    </source>
</evidence>
<dbReference type="Gene3D" id="1.10.540.10">
    <property type="entry name" value="Acyl-CoA dehydrogenase/oxidase, N-terminal domain"/>
    <property type="match status" value="1"/>
</dbReference>
<dbReference type="InterPro" id="IPR009100">
    <property type="entry name" value="AcylCoA_DH/oxidase_NM_dom_sf"/>
</dbReference>
<dbReference type="PANTHER" id="PTHR43884:SF20">
    <property type="entry name" value="ACYL-COA DEHYDROGENASE FADE28"/>
    <property type="match status" value="1"/>
</dbReference>
<dbReference type="RefSeq" id="WP_186816810.1">
    <property type="nucleotide sequence ID" value="NZ_BJVJ01000011.1"/>
</dbReference>
<dbReference type="SUPFAM" id="SSF47203">
    <property type="entry name" value="Acyl-CoA dehydrogenase C-terminal domain-like"/>
    <property type="match status" value="1"/>
</dbReference>
<comment type="caution">
    <text evidence="8">The sequence shown here is derived from an EMBL/GenBank/DDBJ whole genome shotgun (WGS) entry which is preliminary data.</text>
</comment>
<keyword evidence="9" id="KW-1185">Reference proteome</keyword>
<comment type="similarity">
    <text evidence="2">Belongs to the acyl-CoA dehydrogenase family.</text>
</comment>
<dbReference type="GO" id="GO:0003995">
    <property type="term" value="F:acyl-CoA dehydrogenase activity"/>
    <property type="evidence" value="ECO:0007669"/>
    <property type="project" value="TreeGrafter"/>
</dbReference>
<name>A0A511DG46_9PSEU</name>
<dbReference type="SUPFAM" id="SSF56645">
    <property type="entry name" value="Acyl-CoA dehydrogenase NM domain-like"/>
    <property type="match status" value="1"/>
</dbReference>
<keyword evidence="5" id="KW-0560">Oxidoreductase</keyword>
<dbReference type="InterPro" id="IPR036250">
    <property type="entry name" value="AcylCo_DH-like_C"/>
</dbReference>
<dbReference type="AlphaFoldDB" id="A0A511DG46"/>
<comment type="cofactor">
    <cofactor evidence="1">
        <name>FAD</name>
        <dbReference type="ChEBI" id="CHEBI:57692"/>
    </cofactor>
</comment>
<feature type="domain" description="Acyl-CoA dehydrogenase/oxidase C-terminal" evidence="6">
    <location>
        <begin position="188"/>
        <end position="324"/>
    </location>
</feature>
<evidence type="ECO:0000259" key="6">
    <source>
        <dbReference type="Pfam" id="PF00441"/>
    </source>
</evidence>
<dbReference type="GO" id="GO:0050660">
    <property type="term" value="F:flavin adenine dinucleotide binding"/>
    <property type="evidence" value="ECO:0007669"/>
    <property type="project" value="InterPro"/>
</dbReference>
<feature type="domain" description="Acyl-CoA dehydrogenase/oxidase N-terminal" evidence="7">
    <location>
        <begin position="10"/>
        <end position="95"/>
    </location>
</feature>
<evidence type="ECO:0000256" key="5">
    <source>
        <dbReference type="ARBA" id="ARBA00023002"/>
    </source>
</evidence>
<evidence type="ECO:0000313" key="9">
    <source>
        <dbReference type="Proteomes" id="UP000321685"/>
    </source>
</evidence>
<evidence type="ECO:0000256" key="4">
    <source>
        <dbReference type="ARBA" id="ARBA00022827"/>
    </source>
</evidence>
<dbReference type="InterPro" id="IPR009075">
    <property type="entry name" value="AcylCo_DH/oxidase_C"/>
</dbReference>
<dbReference type="InterPro" id="IPR013786">
    <property type="entry name" value="AcylCoA_DH/ox_N"/>
</dbReference>
<reference evidence="8 9" key="1">
    <citation type="submission" date="2019-07" db="EMBL/GenBank/DDBJ databases">
        <title>Whole genome shotgun sequence of Pseudonocardia sulfidoxydans NBRC 16205.</title>
        <authorList>
            <person name="Hosoyama A."/>
            <person name="Uohara A."/>
            <person name="Ohji S."/>
            <person name="Ichikawa N."/>
        </authorList>
    </citation>
    <scope>NUCLEOTIDE SEQUENCE [LARGE SCALE GENOMIC DNA]</scope>
    <source>
        <strain evidence="8 9">NBRC 16205</strain>
    </source>
</reference>
<evidence type="ECO:0000259" key="7">
    <source>
        <dbReference type="Pfam" id="PF02771"/>
    </source>
</evidence>
<dbReference type="PANTHER" id="PTHR43884">
    <property type="entry name" value="ACYL-COA DEHYDROGENASE"/>
    <property type="match status" value="1"/>
</dbReference>
<dbReference type="Pfam" id="PF00441">
    <property type="entry name" value="Acyl-CoA_dh_1"/>
    <property type="match status" value="1"/>
</dbReference>
<organism evidence="8 9">
    <name type="scientific">Pseudonocardia sulfidoxydans NBRC 16205</name>
    <dbReference type="NCBI Taxonomy" id="1223511"/>
    <lineage>
        <taxon>Bacteria</taxon>
        <taxon>Bacillati</taxon>
        <taxon>Actinomycetota</taxon>
        <taxon>Actinomycetes</taxon>
        <taxon>Pseudonocardiales</taxon>
        <taxon>Pseudonocardiaceae</taxon>
        <taxon>Pseudonocardia</taxon>
    </lineage>
</organism>
<dbReference type="Pfam" id="PF02771">
    <property type="entry name" value="Acyl-CoA_dh_N"/>
    <property type="match status" value="1"/>
</dbReference>
<proteinExistence type="inferred from homology"/>
<dbReference type="EMBL" id="BJVJ01000011">
    <property type="protein sequence ID" value="GEL22714.1"/>
    <property type="molecule type" value="Genomic_DNA"/>
</dbReference>
<dbReference type="Gene3D" id="1.20.140.10">
    <property type="entry name" value="Butyryl-CoA Dehydrogenase, subunit A, domain 3"/>
    <property type="match status" value="1"/>
</dbReference>
<evidence type="ECO:0000313" key="8">
    <source>
        <dbReference type="EMBL" id="GEL22714.1"/>
    </source>
</evidence>
<evidence type="ECO:0000256" key="2">
    <source>
        <dbReference type="ARBA" id="ARBA00009347"/>
    </source>
</evidence>
<keyword evidence="3" id="KW-0285">Flavoprotein</keyword>
<gene>
    <name evidence="8" type="ORF">PSU4_16680</name>
</gene>
<keyword evidence="4" id="KW-0274">FAD</keyword>
<dbReference type="InterPro" id="IPR037069">
    <property type="entry name" value="AcylCoA_DH/ox_N_sf"/>
</dbReference>